<keyword evidence="1" id="KW-0812">Transmembrane</keyword>
<dbReference type="RefSeq" id="WP_097380322.1">
    <property type="nucleotide sequence ID" value="NZ_NXNI01000001.1"/>
</dbReference>
<dbReference type="Pfam" id="PF12158">
    <property type="entry name" value="DUF3592"/>
    <property type="match status" value="1"/>
</dbReference>
<evidence type="ECO:0000259" key="2">
    <source>
        <dbReference type="Pfam" id="PF12158"/>
    </source>
</evidence>
<dbReference type="EMBL" id="NXNI01000001">
    <property type="protein sequence ID" value="PCR91382.1"/>
    <property type="molecule type" value="Genomic_DNA"/>
</dbReference>
<keyword evidence="1" id="KW-0472">Membrane</keyword>
<dbReference type="AlphaFoldDB" id="A0A2A5QX04"/>
<keyword evidence="4" id="KW-1185">Reference proteome</keyword>
<name>A0A2A5QX04_9EURY</name>
<proteinExistence type="predicted"/>
<evidence type="ECO:0000256" key="1">
    <source>
        <dbReference type="SAM" id="Phobius"/>
    </source>
</evidence>
<evidence type="ECO:0000313" key="3">
    <source>
        <dbReference type="EMBL" id="PCR91382.1"/>
    </source>
</evidence>
<accession>A0A2A5QX04</accession>
<feature type="transmembrane region" description="Helical" evidence="1">
    <location>
        <begin position="141"/>
        <end position="167"/>
    </location>
</feature>
<evidence type="ECO:0000313" key="4">
    <source>
        <dbReference type="Proteomes" id="UP000219689"/>
    </source>
</evidence>
<dbReference type="Proteomes" id="UP000219689">
    <property type="component" value="Unassembled WGS sequence"/>
</dbReference>
<keyword evidence="1" id="KW-1133">Transmembrane helix</keyword>
<dbReference type="OrthoDB" id="186649at2157"/>
<dbReference type="InterPro" id="IPR021994">
    <property type="entry name" value="DUF3592"/>
</dbReference>
<organism evidence="3 4">
    <name type="scientific">Natrinema ejinorense</name>
    <dbReference type="NCBI Taxonomy" id="373386"/>
    <lineage>
        <taxon>Archaea</taxon>
        <taxon>Methanobacteriati</taxon>
        <taxon>Methanobacteriota</taxon>
        <taxon>Stenosarchaea group</taxon>
        <taxon>Halobacteria</taxon>
        <taxon>Halobacteriales</taxon>
        <taxon>Natrialbaceae</taxon>
        <taxon>Natrinema</taxon>
    </lineage>
</organism>
<feature type="domain" description="DUF3592" evidence="2">
    <location>
        <begin position="39"/>
        <end position="138"/>
    </location>
</feature>
<comment type="caution">
    <text evidence="3">The sequence shown here is derived from an EMBL/GenBank/DDBJ whole genome shotgun (WGS) entry which is preliminary data.</text>
</comment>
<gene>
    <name evidence="3" type="ORF">CP557_13130</name>
</gene>
<protein>
    <recommendedName>
        <fullName evidence="2">DUF3592 domain-containing protein</fullName>
    </recommendedName>
</protein>
<reference evidence="3 4" key="1">
    <citation type="submission" date="2017-09" db="EMBL/GenBank/DDBJ databases">
        <title>Genome sequences of Natrinema ejinorence JCM 13890T.</title>
        <authorList>
            <person name="Roh S.W."/>
            <person name="Kim Y.B."/>
            <person name="Kim J.Y."/>
        </authorList>
    </citation>
    <scope>NUCLEOTIDE SEQUENCE [LARGE SCALE GENOMIC DNA]</scope>
    <source>
        <strain evidence="3 4">JCM 13890</strain>
    </source>
</reference>
<sequence length="172" mass="18700">MAKQQVLGVALILVAVGLIGGAVVGPISTYQEVQSHETTQAEIVQSQMESATEEEEGETEVEYYPRIEYEYAVDGTSYTDNRVFHPTQVENEEGELRGKEFDDMKDAEEVVYRYQPETTATVYYDPDDPAVSYLEDPSRSLLGAAGMLALFGLFAGGGGVGGLLGIVSLDEE</sequence>